<sequence>MKKILLIAIITLNSFQFYSQTDSTKVAFVAYWSIGDSYDFKVSKTNQQWKEDKLVKDQKQEYIANFTVIDSTETSYTIKWSYKNNLGNTYNIPQELSDKFSKYDLIEIIYTTSELGDLIEIINWEEVSETMTSMISDIVNVLSKNDENLAKKLKNSLEPLSAIYGTRQGIEELVLKELQYFHFPMGVEFDITHPFYYDDELPNMFGGDPIKAKAALTFENVDFDERFCTIKQELNLNPEDTKALLRQVVLKMNEGNTETEEVLKNAVFEIQDNNTYDYYYYPGVPHKIETVRATTINIDNSPGKRIDTMTIELIYND</sequence>
<proteinExistence type="predicted"/>
<reference evidence="1 2" key="1">
    <citation type="submission" date="2019-03" db="EMBL/GenBank/DDBJ databases">
        <title>Genomic Encyclopedia of Archaeal and Bacterial Type Strains, Phase II (KMG-II): from individual species to whole genera.</title>
        <authorList>
            <person name="Goeker M."/>
        </authorList>
    </citation>
    <scope>NUCLEOTIDE SEQUENCE [LARGE SCALE GENOMIC DNA]</scope>
    <source>
        <strain evidence="1 2">DSM 28135</strain>
    </source>
</reference>
<dbReference type="EMBL" id="SOBW01000007">
    <property type="protein sequence ID" value="TDU43246.1"/>
    <property type="molecule type" value="Genomic_DNA"/>
</dbReference>
<evidence type="ECO:0000313" key="1">
    <source>
        <dbReference type="EMBL" id="TDU43246.1"/>
    </source>
</evidence>
<dbReference type="OrthoDB" id="796401at2"/>
<evidence type="ECO:0000313" key="2">
    <source>
        <dbReference type="Proteomes" id="UP000294689"/>
    </source>
</evidence>
<accession>A0A4V3F977</accession>
<protein>
    <submittedName>
        <fullName evidence="1">Uncharacterized protein</fullName>
    </submittedName>
</protein>
<dbReference type="Proteomes" id="UP000294689">
    <property type="component" value="Unassembled WGS sequence"/>
</dbReference>
<gene>
    <name evidence="1" type="ORF">BXY82_0656</name>
</gene>
<dbReference type="AlphaFoldDB" id="A0A4V3F977"/>
<organism evidence="1 2">
    <name type="scientific">Gelidibacter sediminis</name>
    <dbReference type="NCBI Taxonomy" id="1608710"/>
    <lineage>
        <taxon>Bacteria</taxon>
        <taxon>Pseudomonadati</taxon>
        <taxon>Bacteroidota</taxon>
        <taxon>Flavobacteriia</taxon>
        <taxon>Flavobacteriales</taxon>
        <taxon>Flavobacteriaceae</taxon>
        <taxon>Gelidibacter</taxon>
    </lineage>
</organism>
<keyword evidence="2" id="KW-1185">Reference proteome</keyword>
<comment type="caution">
    <text evidence="1">The sequence shown here is derived from an EMBL/GenBank/DDBJ whole genome shotgun (WGS) entry which is preliminary data.</text>
</comment>
<name>A0A4V3F977_9FLAO</name>
<dbReference type="RefSeq" id="WP_133756724.1">
    <property type="nucleotide sequence ID" value="NZ_SOBW01000007.1"/>
</dbReference>